<accession>A0A0A2WEX2</accession>
<dbReference type="InterPro" id="IPR014729">
    <property type="entry name" value="Rossmann-like_a/b/a_fold"/>
</dbReference>
<keyword evidence="1" id="KW-0671">Queuosine biosynthesis</keyword>
<gene>
    <name evidence="2" type="ORF">LF41_279</name>
</gene>
<evidence type="ECO:0008006" key="4">
    <source>
        <dbReference type="Google" id="ProtNLM"/>
    </source>
</evidence>
<dbReference type="InterPro" id="IPR018317">
    <property type="entry name" value="QueC"/>
</dbReference>
<comment type="caution">
    <text evidence="2">The sequence shown here is derived from an EMBL/GenBank/DDBJ whole genome shotgun (WGS) entry which is preliminary data.</text>
</comment>
<dbReference type="Proteomes" id="UP000030518">
    <property type="component" value="Unassembled WGS sequence"/>
</dbReference>
<reference evidence="2 3" key="1">
    <citation type="submission" date="2014-09" db="EMBL/GenBank/DDBJ databases">
        <title>Genome sequences of Lysobacter dokdonensis DS-58.</title>
        <authorList>
            <person name="Kim J.F."/>
            <person name="Kwak M.-J."/>
        </authorList>
    </citation>
    <scope>NUCLEOTIDE SEQUENCE [LARGE SCALE GENOMIC DNA]</scope>
    <source>
        <strain evidence="2 3">DS-58</strain>
    </source>
</reference>
<name>A0A0A2WEX2_9GAMM</name>
<dbReference type="OrthoDB" id="597561at2"/>
<evidence type="ECO:0000313" key="2">
    <source>
        <dbReference type="EMBL" id="KGQ18746.1"/>
    </source>
</evidence>
<organism evidence="2 3">
    <name type="scientific">Lysobacter dokdonensis DS-58</name>
    <dbReference type="NCBI Taxonomy" id="1300345"/>
    <lineage>
        <taxon>Bacteria</taxon>
        <taxon>Pseudomonadati</taxon>
        <taxon>Pseudomonadota</taxon>
        <taxon>Gammaproteobacteria</taxon>
        <taxon>Lysobacterales</taxon>
        <taxon>Lysobacteraceae</taxon>
        <taxon>Noviluteimonas</taxon>
    </lineage>
</organism>
<evidence type="ECO:0000256" key="1">
    <source>
        <dbReference type="ARBA" id="ARBA00022785"/>
    </source>
</evidence>
<dbReference type="EMBL" id="JRKJ01000016">
    <property type="protein sequence ID" value="KGQ18746.1"/>
    <property type="molecule type" value="Genomic_DNA"/>
</dbReference>
<dbReference type="PATRIC" id="fig|1300345.3.peg.1954"/>
<evidence type="ECO:0000313" key="3">
    <source>
        <dbReference type="Proteomes" id="UP000030518"/>
    </source>
</evidence>
<dbReference type="eggNOG" id="COG0603">
    <property type="taxonomic scope" value="Bacteria"/>
</dbReference>
<protein>
    <recommendedName>
        <fullName evidence="4">7-cyano-7-deazaguanine synthase</fullName>
    </recommendedName>
</protein>
<dbReference type="GO" id="GO:0008616">
    <property type="term" value="P:tRNA queuosine(34) biosynthetic process"/>
    <property type="evidence" value="ECO:0007669"/>
    <property type="project" value="UniProtKB-KW"/>
</dbReference>
<dbReference type="AlphaFoldDB" id="A0A0A2WEX2"/>
<dbReference type="Gene3D" id="3.40.50.620">
    <property type="entry name" value="HUPs"/>
    <property type="match status" value="1"/>
</dbReference>
<dbReference type="STRING" id="1300345.LF41_279"/>
<keyword evidence="3" id="KW-1185">Reference proteome</keyword>
<dbReference type="Pfam" id="PF06508">
    <property type="entry name" value="QueC"/>
    <property type="match status" value="1"/>
</dbReference>
<sequence>MQHVAPVELFWTSGWDSTFRLLQLLLDHRVPVAPIYVVDPTRGSAAIERLSLERLRDALFDAHPHTRVLLQPVREVPMSDLAQDAAVTAAFHRIASHVPLGDQYEWLARYCKQYGVRGVELSCEHTYQGPHAVLHSIAERVIDPHGLDNWRVPPEYADEDVQAIFGAYTMPLFEMTKEQTAVLAREKGWLDLLGLTWFCHRPTGNDQPCGLCNPCMYAIKQGFGWRISPTRRAASAVYKRTLYPVRRMARRMLMRSHAGPTPLPSAH</sequence>
<proteinExistence type="predicted"/>
<dbReference type="RefSeq" id="WP_036169234.1">
    <property type="nucleotide sequence ID" value="NZ_JRKJ01000016.1"/>
</dbReference>